<accession>A0A2T2PCG5</accession>
<gene>
    <name evidence="2" type="ORF">BS50DRAFT_628537</name>
</gene>
<evidence type="ECO:0000256" key="1">
    <source>
        <dbReference type="SAM" id="MobiDB-lite"/>
    </source>
</evidence>
<dbReference type="EMBL" id="KZ678128">
    <property type="protein sequence ID" value="PSN75340.1"/>
    <property type="molecule type" value="Genomic_DNA"/>
</dbReference>
<proteinExistence type="predicted"/>
<name>A0A2T2PCG5_CORCC</name>
<organism evidence="2 3">
    <name type="scientific">Corynespora cassiicola Philippines</name>
    <dbReference type="NCBI Taxonomy" id="1448308"/>
    <lineage>
        <taxon>Eukaryota</taxon>
        <taxon>Fungi</taxon>
        <taxon>Dikarya</taxon>
        <taxon>Ascomycota</taxon>
        <taxon>Pezizomycotina</taxon>
        <taxon>Dothideomycetes</taxon>
        <taxon>Pleosporomycetidae</taxon>
        <taxon>Pleosporales</taxon>
        <taxon>Corynesporascaceae</taxon>
        <taxon>Corynespora</taxon>
    </lineage>
</organism>
<evidence type="ECO:0000313" key="2">
    <source>
        <dbReference type="EMBL" id="PSN75340.1"/>
    </source>
</evidence>
<dbReference type="Proteomes" id="UP000240883">
    <property type="component" value="Unassembled WGS sequence"/>
</dbReference>
<keyword evidence="3" id="KW-1185">Reference proteome</keyword>
<dbReference type="AlphaFoldDB" id="A0A2T2PCG5"/>
<sequence length="49" mass="5261">MATEGDGHHEGNPHPDDIPKKAKNADANAKGEEKEDSPSGIEAGEHRRE</sequence>
<protein>
    <submittedName>
        <fullName evidence="2">Uncharacterized protein</fullName>
    </submittedName>
</protein>
<evidence type="ECO:0000313" key="3">
    <source>
        <dbReference type="Proteomes" id="UP000240883"/>
    </source>
</evidence>
<feature type="region of interest" description="Disordered" evidence="1">
    <location>
        <begin position="1"/>
        <end position="49"/>
    </location>
</feature>
<reference evidence="2 3" key="1">
    <citation type="journal article" date="2018" name="Front. Microbiol.">
        <title>Genome-Wide Analysis of Corynespora cassiicola Leaf Fall Disease Putative Effectors.</title>
        <authorList>
            <person name="Lopez D."/>
            <person name="Ribeiro S."/>
            <person name="Label P."/>
            <person name="Fumanal B."/>
            <person name="Venisse J.S."/>
            <person name="Kohler A."/>
            <person name="de Oliveira R.R."/>
            <person name="Labutti K."/>
            <person name="Lipzen A."/>
            <person name="Lail K."/>
            <person name="Bauer D."/>
            <person name="Ohm R.A."/>
            <person name="Barry K.W."/>
            <person name="Spatafora J."/>
            <person name="Grigoriev I.V."/>
            <person name="Martin F.M."/>
            <person name="Pujade-Renaud V."/>
        </authorList>
    </citation>
    <scope>NUCLEOTIDE SEQUENCE [LARGE SCALE GENOMIC DNA]</scope>
    <source>
        <strain evidence="2 3">Philippines</strain>
    </source>
</reference>